<dbReference type="EMBL" id="CADCTL010000091">
    <property type="protein sequence ID" value="CAA9234614.1"/>
    <property type="molecule type" value="Genomic_DNA"/>
</dbReference>
<reference evidence="2" key="1">
    <citation type="submission" date="2020-02" db="EMBL/GenBank/DDBJ databases">
        <authorList>
            <person name="Meier V. D."/>
        </authorList>
    </citation>
    <scope>NUCLEOTIDE SEQUENCE</scope>
    <source>
        <strain evidence="2">AVDCRST_MAG04</strain>
    </source>
</reference>
<keyword evidence="1" id="KW-0812">Transmembrane</keyword>
<sequence>MSDCPGCAGTGQATCGACDGRRFVVAAGGVERCAGCGGQGRFRCAACDGPEPGRPPADPLRRAKAAAFGVLFVLIGWPALLFIDFALELLLAYAI</sequence>
<gene>
    <name evidence="2" type="ORF">AVDCRST_MAG04-1306</name>
</gene>
<organism evidence="2">
    <name type="scientific">uncultured Acetobacteraceae bacterium</name>
    <dbReference type="NCBI Taxonomy" id="169975"/>
    <lineage>
        <taxon>Bacteria</taxon>
        <taxon>Pseudomonadati</taxon>
        <taxon>Pseudomonadota</taxon>
        <taxon>Alphaproteobacteria</taxon>
        <taxon>Acetobacterales</taxon>
        <taxon>Acetobacteraceae</taxon>
        <taxon>environmental samples</taxon>
    </lineage>
</organism>
<evidence type="ECO:0000256" key="1">
    <source>
        <dbReference type="SAM" id="Phobius"/>
    </source>
</evidence>
<feature type="transmembrane region" description="Helical" evidence="1">
    <location>
        <begin position="70"/>
        <end position="94"/>
    </location>
</feature>
<evidence type="ECO:0008006" key="3">
    <source>
        <dbReference type="Google" id="ProtNLM"/>
    </source>
</evidence>
<protein>
    <recommendedName>
        <fullName evidence="3">Chaperone protein DnaJ</fullName>
    </recommendedName>
</protein>
<name>A0A6J4HVI5_9PROT</name>
<keyword evidence="1" id="KW-1133">Transmembrane helix</keyword>
<keyword evidence="1" id="KW-0472">Membrane</keyword>
<accession>A0A6J4HVI5</accession>
<proteinExistence type="predicted"/>
<evidence type="ECO:0000313" key="2">
    <source>
        <dbReference type="EMBL" id="CAA9234614.1"/>
    </source>
</evidence>
<dbReference type="AlphaFoldDB" id="A0A6J4HVI5"/>